<dbReference type="SUPFAM" id="SSF51905">
    <property type="entry name" value="FAD/NAD(P)-binding domain"/>
    <property type="match status" value="1"/>
</dbReference>
<dbReference type="GO" id="GO:0071949">
    <property type="term" value="F:FAD binding"/>
    <property type="evidence" value="ECO:0007669"/>
    <property type="project" value="InterPro"/>
</dbReference>
<accession>A0A4R0YTQ2</accession>
<dbReference type="AlphaFoldDB" id="A0A4R0YTQ2"/>
<dbReference type="EMBL" id="SJTG01000002">
    <property type="protein sequence ID" value="TCI09650.1"/>
    <property type="molecule type" value="Genomic_DNA"/>
</dbReference>
<dbReference type="PANTHER" id="PTHR43476:SF3">
    <property type="entry name" value="FAD-BINDING MONOOXYGENASE"/>
    <property type="match status" value="1"/>
</dbReference>
<dbReference type="GO" id="GO:0019622">
    <property type="term" value="P:3-(3-hydroxy)phenylpropionate catabolic process"/>
    <property type="evidence" value="ECO:0007669"/>
    <property type="project" value="TreeGrafter"/>
</dbReference>
<dbReference type="Gene3D" id="3.30.70.2450">
    <property type="match status" value="1"/>
</dbReference>
<dbReference type="Proteomes" id="UP000291822">
    <property type="component" value="Unassembled WGS sequence"/>
</dbReference>
<dbReference type="NCBIfam" id="NF004829">
    <property type="entry name" value="PRK06183.1-3"/>
    <property type="match status" value="1"/>
</dbReference>
<keyword evidence="1" id="KW-0560">Oxidoreductase</keyword>
<gene>
    <name evidence="3" type="ORF">EZM97_11840</name>
</gene>
<name>A0A4R0YTQ2_9GAMM</name>
<dbReference type="Gene3D" id="3.50.50.60">
    <property type="entry name" value="FAD/NAD(P)-binding domain"/>
    <property type="match status" value="1"/>
</dbReference>
<dbReference type="PANTHER" id="PTHR43476">
    <property type="entry name" value="3-(3-HYDROXY-PHENYL)PROPIONATE/3-HYDROXYCINNAMIC ACID HYDROXYLASE"/>
    <property type="match status" value="1"/>
</dbReference>
<dbReference type="Pfam" id="PF01494">
    <property type="entry name" value="FAD_binding_3"/>
    <property type="match status" value="1"/>
</dbReference>
<protein>
    <submittedName>
        <fullName evidence="3">Bifunctional 3-(3-hydroxy-phenyl)propionate/3-hydroxycinnamic acid hydroxylase</fullName>
    </submittedName>
</protein>
<reference evidence="3 4" key="1">
    <citation type="submission" date="2019-02" db="EMBL/GenBank/DDBJ databases">
        <title>Dyella amyloliquefaciens sp. nov., isolated from forest soil.</title>
        <authorList>
            <person name="Gao Z.-H."/>
            <person name="Qiu L.-H."/>
        </authorList>
    </citation>
    <scope>NUCLEOTIDE SEQUENCE [LARGE SCALE GENOMIC DNA]</scope>
    <source>
        <strain evidence="3 4">KACC 12747</strain>
    </source>
</reference>
<dbReference type="InterPro" id="IPR050631">
    <property type="entry name" value="PheA/TfdB_FAD_monoxygenase"/>
</dbReference>
<sequence>MNTRSTLSDTRPDVDVLLVGLGPVGAALANLLGRYGVRVLAIDRATEVFDKPRAIALDNEALRILQLVGLGEDDFATVAVPQVKYRSPLFGCFARINTASIIDGHPMLVTFHQPELEAALRRKLAAHPCVEVRLGVVLEGLVDEGGCVQATLRDSSGTRRQVRATYLVGADGASSLVRHALGLDFEGRTFAQDWLIVDALDVPSPIDHVEFICDPRRPTPRMCAPGGRQRWEFMLHPGEQASEMERPERVRALLAPWCKADEIRIERTAVYRFHAREARRFSKGRCFLAGDAAHVTPPFAGQGLVAGLRDAANLAWKLAGVTRGEVDARVLESYDLERRPHARKIINLARFLGMLVMPRNRLVAFAVHGLIRALRFLPAGRAAFDDMKIKPPQLFDEGLFWRDRHARKLLAGSMLPQGWVRFGKGTAPQLSDDVLGLQWSLIGFGVDPARHLAPVLLSRWSRLGGRVWQWCHRGQAQHLAPADRRLEALDESVLPRLVPVGWVAIVRPDRCVMAEGPVAAVESLLRQALQMLEPADLQELILPVPGNCKTSLHNGDDLLTTR</sequence>
<proteinExistence type="predicted"/>
<dbReference type="InterPro" id="IPR002938">
    <property type="entry name" value="FAD-bd"/>
</dbReference>
<dbReference type="RefSeq" id="WP_131406892.1">
    <property type="nucleotide sequence ID" value="NZ_SJTG01000002.1"/>
</dbReference>
<evidence type="ECO:0000256" key="1">
    <source>
        <dbReference type="ARBA" id="ARBA00023002"/>
    </source>
</evidence>
<dbReference type="InterPro" id="IPR036188">
    <property type="entry name" value="FAD/NAD-bd_sf"/>
</dbReference>
<feature type="domain" description="FAD-binding" evidence="2">
    <location>
        <begin position="13"/>
        <end position="347"/>
    </location>
</feature>
<comment type="caution">
    <text evidence="3">The sequence shown here is derived from an EMBL/GenBank/DDBJ whole genome shotgun (WGS) entry which is preliminary data.</text>
</comment>
<organism evidence="3 4">
    <name type="scientific">Dyella soli</name>
    <dbReference type="NCBI Taxonomy" id="522319"/>
    <lineage>
        <taxon>Bacteria</taxon>
        <taxon>Pseudomonadati</taxon>
        <taxon>Pseudomonadota</taxon>
        <taxon>Gammaproteobacteria</taxon>
        <taxon>Lysobacterales</taxon>
        <taxon>Rhodanobacteraceae</taxon>
        <taxon>Dyella</taxon>
    </lineage>
</organism>
<dbReference type="PRINTS" id="PR00420">
    <property type="entry name" value="RNGMNOXGNASE"/>
</dbReference>
<keyword evidence="4" id="KW-1185">Reference proteome</keyword>
<evidence type="ECO:0000259" key="2">
    <source>
        <dbReference type="Pfam" id="PF01494"/>
    </source>
</evidence>
<evidence type="ECO:0000313" key="4">
    <source>
        <dbReference type="Proteomes" id="UP000291822"/>
    </source>
</evidence>
<dbReference type="GO" id="GO:0008688">
    <property type="term" value="F:3-(3-hydroxyphenyl)propionate hydroxylase activity"/>
    <property type="evidence" value="ECO:0007669"/>
    <property type="project" value="TreeGrafter"/>
</dbReference>
<evidence type="ECO:0000313" key="3">
    <source>
        <dbReference type="EMBL" id="TCI09650.1"/>
    </source>
</evidence>